<protein>
    <submittedName>
        <fullName evidence="3">Uncharacterized protein</fullName>
    </submittedName>
</protein>
<organism evidence="3 4">
    <name type="scientific">Batrachochytrium dendrobatidis (strain JAM81 / FGSC 10211)</name>
    <name type="common">Frog chytrid fungus</name>
    <dbReference type="NCBI Taxonomy" id="684364"/>
    <lineage>
        <taxon>Eukaryota</taxon>
        <taxon>Fungi</taxon>
        <taxon>Fungi incertae sedis</taxon>
        <taxon>Chytridiomycota</taxon>
        <taxon>Chytridiomycota incertae sedis</taxon>
        <taxon>Chytridiomycetes</taxon>
        <taxon>Rhizophydiales</taxon>
        <taxon>Rhizophydiales incertae sedis</taxon>
        <taxon>Batrachochytrium</taxon>
    </lineage>
</organism>
<dbReference type="EMBL" id="GL882892">
    <property type="protein sequence ID" value="EGF77438.1"/>
    <property type="molecule type" value="Genomic_DNA"/>
</dbReference>
<proteinExistence type="predicted"/>
<dbReference type="GeneID" id="18241407"/>
<reference evidence="3 4" key="1">
    <citation type="submission" date="2009-12" db="EMBL/GenBank/DDBJ databases">
        <title>The draft genome of Batrachochytrium dendrobatidis.</title>
        <authorList>
            <consortium name="US DOE Joint Genome Institute (JGI-PGF)"/>
            <person name="Kuo A."/>
            <person name="Salamov A."/>
            <person name="Schmutz J."/>
            <person name="Lucas S."/>
            <person name="Pitluck S."/>
            <person name="Rosenblum E."/>
            <person name="Stajich J."/>
            <person name="Eisen M."/>
            <person name="Grigoriev I.V."/>
        </authorList>
    </citation>
    <scope>NUCLEOTIDE SEQUENCE [LARGE SCALE GENOMIC DNA]</scope>
    <source>
        <strain evidence="4">JAM81 / FGSC 10211</strain>
    </source>
</reference>
<dbReference type="InterPro" id="IPR050216">
    <property type="entry name" value="LRR_domain-containing"/>
</dbReference>
<evidence type="ECO:0000256" key="1">
    <source>
        <dbReference type="ARBA" id="ARBA00022614"/>
    </source>
</evidence>
<dbReference type="RefSeq" id="XP_006682013.1">
    <property type="nucleotide sequence ID" value="XM_006681950.1"/>
</dbReference>
<dbReference type="Proteomes" id="UP000007241">
    <property type="component" value="Unassembled WGS sequence"/>
</dbReference>
<dbReference type="InParanoid" id="F4PBG1"/>
<dbReference type="HOGENOM" id="CLU_2236083_0_0_1"/>
<evidence type="ECO:0000313" key="4">
    <source>
        <dbReference type="Proteomes" id="UP000007241"/>
    </source>
</evidence>
<dbReference type="PANTHER" id="PTHR48051:SF1">
    <property type="entry name" value="RAS SUPPRESSOR PROTEIN 1"/>
    <property type="match status" value="1"/>
</dbReference>
<dbReference type="InterPro" id="IPR001611">
    <property type="entry name" value="Leu-rich_rpt"/>
</dbReference>
<dbReference type="AlphaFoldDB" id="F4PBG1"/>
<accession>F4PBG1</accession>
<sequence length="105" mass="11567">MAQQQCVSQTALPVLLSHSSNGTGQALADLSNTIREEALLHPVNVNLSARKIVQLPPEIGLLIDLERIGLNNNMLTTLPPEFGRLGALRYLNLRSNLLREFPLPF</sequence>
<dbReference type="Gene3D" id="3.80.10.10">
    <property type="entry name" value="Ribonuclease Inhibitor"/>
    <property type="match status" value="1"/>
</dbReference>
<dbReference type="Pfam" id="PF13855">
    <property type="entry name" value="LRR_8"/>
    <property type="match status" value="1"/>
</dbReference>
<name>F4PBG1_BATDJ</name>
<keyword evidence="2" id="KW-0677">Repeat</keyword>
<evidence type="ECO:0000313" key="3">
    <source>
        <dbReference type="EMBL" id="EGF77438.1"/>
    </source>
</evidence>
<dbReference type="OrthoDB" id="1394818at2759"/>
<keyword evidence="1" id="KW-0433">Leucine-rich repeat</keyword>
<gene>
    <name evidence="3" type="ORF">BATDEDRAFT_37430</name>
</gene>
<dbReference type="SUPFAM" id="SSF52075">
    <property type="entry name" value="Outer arm dynein light chain 1"/>
    <property type="match status" value="1"/>
</dbReference>
<evidence type="ECO:0000256" key="2">
    <source>
        <dbReference type="ARBA" id="ARBA00022737"/>
    </source>
</evidence>
<dbReference type="InterPro" id="IPR032675">
    <property type="entry name" value="LRR_dom_sf"/>
</dbReference>
<dbReference type="STRING" id="684364.F4PBG1"/>
<keyword evidence="4" id="KW-1185">Reference proteome</keyword>
<dbReference type="PANTHER" id="PTHR48051">
    <property type="match status" value="1"/>
</dbReference>